<sequence length="67" mass="7850">KALLDIYVLIKSTINTLNYSIIRDKETIYKRLKALKAILEPSNKQLKQSAQTAYNRARKWSLKIKQD</sequence>
<reference evidence="1" key="1">
    <citation type="journal article" date="2020" name="Stud. Mycol.">
        <title>101 Dothideomycetes genomes: a test case for predicting lifestyles and emergence of pathogens.</title>
        <authorList>
            <person name="Haridas S."/>
            <person name="Albert R."/>
            <person name="Binder M."/>
            <person name="Bloem J."/>
            <person name="Labutti K."/>
            <person name="Salamov A."/>
            <person name="Andreopoulos B."/>
            <person name="Baker S."/>
            <person name="Barry K."/>
            <person name="Bills G."/>
            <person name="Bluhm B."/>
            <person name="Cannon C."/>
            <person name="Castanera R."/>
            <person name="Culley D."/>
            <person name="Daum C."/>
            <person name="Ezra D."/>
            <person name="Gonzalez J."/>
            <person name="Henrissat B."/>
            <person name="Kuo A."/>
            <person name="Liang C."/>
            <person name="Lipzen A."/>
            <person name="Lutzoni F."/>
            <person name="Magnuson J."/>
            <person name="Mondo S."/>
            <person name="Nolan M."/>
            <person name="Ohm R."/>
            <person name="Pangilinan J."/>
            <person name="Park H.-J."/>
            <person name="Ramirez L."/>
            <person name="Alfaro M."/>
            <person name="Sun H."/>
            <person name="Tritt A."/>
            <person name="Yoshinaga Y."/>
            <person name="Zwiers L.-H."/>
            <person name="Turgeon B."/>
            <person name="Goodwin S."/>
            <person name="Spatafora J."/>
            <person name="Crous P."/>
            <person name="Grigoriev I."/>
        </authorList>
    </citation>
    <scope>NUCLEOTIDE SEQUENCE</scope>
    <source>
        <strain evidence="1">ATCC 200398</strain>
    </source>
</reference>
<keyword evidence="2" id="KW-1185">Reference proteome</keyword>
<proteinExistence type="predicted"/>
<dbReference type="EMBL" id="MU003559">
    <property type="protein sequence ID" value="KAF2462887.1"/>
    <property type="molecule type" value="Genomic_DNA"/>
</dbReference>
<accession>A0ACB6Q7Q4</accession>
<gene>
    <name evidence="1" type="ORF">BDR25DRAFT_247279</name>
</gene>
<protein>
    <submittedName>
        <fullName evidence="1">Uncharacterized protein</fullName>
    </submittedName>
</protein>
<comment type="caution">
    <text evidence="1">The sequence shown here is derived from an EMBL/GenBank/DDBJ whole genome shotgun (WGS) entry which is preliminary data.</text>
</comment>
<evidence type="ECO:0000313" key="2">
    <source>
        <dbReference type="Proteomes" id="UP000799755"/>
    </source>
</evidence>
<dbReference type="Proteomes" id="UP000799755">
    <property type="component" value="Unassembled WGS sequence"/>
</dbReference>
<name>A0ACB6Q7Q4_9PLEO</name>
<organism evidence="1 2">
    <name type="scientific">Lindgomyces ingoldianus</name>
    <dbReference type="NCBI Taxonomy" id="673940"/>
    <lineage>
        <taxon>Eukaryota</taxon>
        <taxon>Fungi</taxon>
        <taxon>Dikarya</taxon>
        <taxon>Ascomycota</taxon>
        <taxon>Pezizomycotina</taxon>
        <taxon>Dothideomycetes</taxon>
        <taxon>Pleosporomycetidae</taxon>
        <taxon>Pleosporales</taxon>
        <taxon>Lindgomycetaceae</taxon>
        <taxon>Lindgomyces</taxon>
    </lineage>
</organism>
<evidence type="ECO:0000313" key="1">
    <source>
        <dbReference type="EMBL" id="KAF2462887.1"/>
    </source>
</evidence>
<feature type="non-terminal residue" evidence="1">
    <location>
        <position position="1"/>
    </location>
</feature>